<keyword evidence="2 5" id="KW-0812">Transmembrane</keyword>
<evidence type="ECO:0000313" key="7">
    <source>
        <dbReference type="EMBL" id="KAG2623093.1"/>
    </source>
</evidence>
<evidence type="ECO:0000313" key="8">
    <source>
        <dbReference type="Proteomes" id="UP000823388"/>
    </source>
</evidence>
<dbReference type="PANTHER" id="PTHR31415">
    <property type="entry name" value="OS05G0367900 PROTEIN"/>
    <property type="match status" value="1"/>
</dbReference>
<keyword evidence="3 5" id="KW-1133">Transmembrane helix</keyword>
<dbReference type="InterPro" id="IPR044839">
    <property type="entry name" value="NDR1-like"/>
</dbReference>
<dbReference type="EMBL" id="CM029041">
    <property type="protein sequence ID" value="KAG2623093.1"/>
    <property type="molecule type" value="Genomic_DNA"/>
</dbReference>
<protein>
    <recommendedName>
        <fullName evidence="6">Late embryogenesis abundant protein LEA-2 subgroup domain-containing protein</fullName>
    </recommendedName>
</protein>
<dbReference type="GO" id="GO:0098542">
    <property type="term" value="P:defense response to other organism"/>
    <property type="evidence" value="ECO:0007669"/>
    <property type="project" value="InterPro"/>
</dbReference>
<evidence type="ECO:0000256" key="1">
    <source>
        <dbReference type="ARBA" id="ARBA00004167"/>
    </source>
</evidence>
<evidence type="ECO:0000256" key="3">
    <source>
        <dbReference type="ARBA" id="ARBA00022989"/>
    </source>
</evidence>
<organism evidence="7 8">
    <name type="scientific">Panicum virgatum</name>
    <name type="common">Blackwell switchgrass</name>
    <dbReference type="NCBI Taxonomy" id="38727"/>
    <lineage>
        <taxon>Eukaryota</taxon>
        <taxon>Viridiplantae</taxon>
        <taxon>Streptophyta</taxon>
        <taxon>Embryophyta</taxon>
        <taxon>Tracheophyta</taxon>
        <taxon>Spermatophyta</taxon>
        <taxon>Magnoliopsida</taxon>
        <taxon>Liliopsida</taxon>
        <taxon>Poales</taxon>
        <taxon>Poaceae</taxon>
        <taxon>PACMAD clade</taxon>
        <taxon>Panicoideae</taxon>
        <taxon>Panicodae</taxon>
        <taxon>Paniceae</taxon>
        <taxon>Panicinae</taxon>
        <taxon>Panicum</taxon>
        <taxon>Panicum sect. Hiantes</taxon>
    </lineage>
</organism>
<dbReference type="PANTHER" id="PTHR31415:SF16">
    <property type="entry name" value="HARPIN-INDUCED PROTEIN 1 CONTAINING PROTEIN"/>
    <property type="match status" value="1"/>
</dbReference>
<gene>
    <name evidence="7" type="ORF">PVAP13_3KG028900</name>
</gene>
<dbReference type="AlphaFoldDB" id="A0A8T0UQK6"/>
<dbReference type="GO" id="GO:0009506">
    <property type="term" value="C:plasmodesma"/>
    <property type="evidence" value="ECO:0007669"/>
    <property type="project" value="TreeGrafter"/>
</dbReference>
<evidence type="ECO:0000256" key="2">
    <source>
        <dbReference type="ARBA" id="ARBA00022692"/>
    </source>
</evidence>
<feature type="transmembrane region" description="Helical" evidence="5">
    <location>
        <begin position="20"/>
        <end position="45"/>
    </location>
</feature>
<evidence type="ECO:0000256" key="5">
    <source>
        <dbReference type="SAM" id="Phobius"/>
    </source>
</evidence>
<comment type="caution">
    <text evidence="7">The sequence shown here is derived from an EMBL/GenBank/DDBJ whole genome shotgun (WGS) entry which is preliminary data.</text>
</comment>
<evidence type="ECO:0000256" key="4">
    <source>
        <dbReference type="ARBA" id="ARBA00023136"/>
    </source>
</evidence>
<dbReference type="GO" id="GO:0005886">
    <property type="term" value="C:plasma membrane"/>
    <property type="evidence" value="ECO:0007669"/>
    <property type="project" value="TreeGrafter"/>
</dbReference>
<reference evidence="7 8" key="1">
    <citation type="submission" date="2020-05" db="EMBL/GenBank/DDBJ databases">
        <title>WGS assembly of Panicum virgatum.</title>
        <authorList>
            <person name="Lovell J.T."/>
            <person name="Jenkins J."/>
            <person name="Shu S."/>
            <person name="Juenger T.E."/>
            <person name="Schmutz J."/>
        </authorList>
    </citation>
    <scope>NUCLEOTIDE SEQUENCE [LARGE SCALE GENOMIC DNA]</scope>
    <source>
        <strain evidence="8">cv. AP13</strain>
    </source>
</reference>
<dbReference type="Proteomes" id="UP000823388">
    <property type="component" value="Chromosome 3K"/>
</dbReference>
<comment type="subcellular location">
    <subcellularLocation>
        <location evidence="1">Membrane</location>
        <topology evidence="1">Single-pass membrane protein</topology>
    </subcellularLocation>
</comment>
<evidence type="ECO:0000259" key="6">
    <source>
        <dbReference type="Pfam" id="PF03168"/>
    </source>
</evidence>
<sequence>MSGDNEARQPTCCETLCSLLLFQVVGGLVMLFLGGFIMFVCWAFYKPHQIRATVASATLSNLTVVSSASSAGEVSYNLAVNLSLFNPSSDVDIYYDTINAELRFRDAVLGPAANGTSPPEFYQRTETSHDVRLEFDYGRGVAVASDAAGELQTEVKSGGAVSLDLHVHLRVSYTYRTTIRQKTRVRCSLSIPVKAEGRGPGVGVGVGGAVASGDQCRVKYPRW</sequence>
<keyword evidence="4 5" id="KW-0472">Membrane</keyword>
<keyword evidence="8" id="KW-1185">Reference proteome</keyword>
<name>A0A8T0UQK6_PANVG</name>
<proteinExistence type="predicted"/>
<dbReference type="Pfam" id="PF03168">
    <property type="entry name" value="LEA_2"/>
    <property type="match status" value="1"/>
</dbReference>
<dbReference type="InterPro" id="IPR004864">
    <property type="entry name" value="LEA_2"/>
</dbReference>
<accession>A0A8T0UQK6</accession>
<feature type="domain" description="Late embryogenesis abundant protein LEA-2 subgroup" evidence="6">
    <location>
        <begin position="82"/>
        <end position="188"/>
    </location>
</feature>